<reference evidence="3" key="1">
    <citation type="submission" date="2020-11" db="EMBL/GenBank/DDBJ databases">
        <authorList>
            <person name="Tran Van P."/>
        </authorList>
    </citation>
    <scope>NUCLEOTIDE SEQUENCE</scope>
</reference>
<organism evidence="3">
    <name type="scientific">Timema bartmani</name>
    <dbReference type="NCBI Taxonomy" id="61472"/>
    <lineage>
        <taxon>Eukaryota</taxon>
        <taxon>Metazoa</taxon>
        <taxon>Ecdysozoa</taxon>
        <taxon>Arthropoda</taxon>
        <taxon>Hexapoda</taxon>
        <taxon>Insecta</taxon>
        <taxon>Pterygota</taxon>
        <taxon>Neoptera</taxon>
        <taxon>Polyneoptera</taxon>
        <taxon>Phasmatodea</taxon>
        <taxon>Timematodea</taxon>
        <taxon>Timematoidea</taxon>
        <taxon>Timematidae</taxon>
        <taxon>Timema</taxon>
    </lineage>
</organism>
<dbReference type="PROSITE" id="PS50157">
    <property type="entry name" value="ZINC_FINGER_C2H2_2"/>
    <property type="match status" value="1"/>
</dbReference>
<dbReference type="GO" id="GO:0008270">
    <property type="term" value="F:zinc ion binding"/>
    <property type="evidence" value="ECO:0007669"/>
    <property type="project" value="UniProtKB-KW"/>
</dbReference>
<evidence type="ECO:0000313" key="3">
    <source>
        <dbReference type="EMBL" id="CAD7439969.1"/>
    </source>
</evidence>
<evidence type="ECO:0000256" key="1">
    <source>
        <dbReference type="PROSITE-ProRule" id="PRU00042"/>
    </source>
</evidence>
<evidence type="ECO:0000259" key="2">
    <source>
        <dbReference type="PROSITE" id="PS50157"/>
    </source>
</evidence>
<dbReference type="Gene3D" id="3.30.160.60">
    <property type="entry name" value="Classic Zinc Finger"/>
    <property type="match status" value="1"/>
</dbReference>
<dbReference type="SUPFAM" id="SSF57667">
    <property type="entry name" value="beta-beta-alpha zinc fingers"/>
    <property type="match status" value="1"/>
</dbReference>
<accession>A0A7R9ESC9</accession>
<keyword evidence="1" id="KW-0479">Metal-binding</keyword>
<gene>
    <name evidence="3" type="ORF">TBIB3V08_LOCUS2508</name>
</gene>
<feature type="domain" description="C2H2-type" evidence="2">
    <location>
        <begin position="95"/>
        <end position="122"/>
    </location>
</feature>
<keyword evidence="1" id="KW-0863">Zinc-finger</keyword>
<dbReference type="InterPro" id="IPR013087">
    <property type="entry name" value="Znf_C2H2_type"/>
</dbReference>
<protein>
    <recommendedName>
        <fullName evidence="2">C2H2-type domain-containing protein</fullName>
    </recommendedName>
</protein>
<name>A0A7R9ESC9_9NEOP</name>
<dbReference type="AlphaFoldDB" id="A0A7R9ESC9"/>
<dbReference type="EMBL" id="OD564831">
    <property type="protein sequence ID" value="CAD7439969.1"/>
    <property type="molecule type" value="Genomic_DNA"/>
</dbReference>
<sequence>MRQGEGGGWEGGTNQPKGWVHALFRMGGKFWKPTPEHCLQFNNQDEVTDDTSHFMSSLQEYRPRAVKDNYDKSDTLSLLIDAQNLSYKHKSLKCFVCPQCARIYQRKQSLYLHQKHECGKEPQFVCPYCTYRAKLKGNLLTNEPFLHSFTPSNILSSFKKTGIAPFDSQVFSEKDFAPSPVTATLFIKEMSVRDEVSATPKTPVLPST</sequence>
<proteinExistence type="predicted"/>
<dbReference type="InterPro" id="IPR036236">
    <property type="entry name" value="Znf_C2H2_sf"/>
</dbReference>
<keyword evidence="1" id="KW-0862">Zinc</keyword>